<reference evidence="8 9" key="2">
    <citation type="journal article" date="2017" name="Genome Biol.">
        <title>New reference genome sequences of hot pepper reveal the massive evolution of plant disease-resistance genes by retroduplication.</title>
        <authorList>
            <person name="Kim S."/>
            <person name="Park J."/>
            <person name="Yeom S.I."/>
            <person name="Kim Y.M."/>
            <person name="Seo E."/>
            <person name="Kim K.T."/>
            <person name="Kim M.S."/>
            <person name="Lee J.M."/>
            <person name="Cheong K."/>
            <person name="Shin H.S."/>
            <person name="Kim S.B."/>
            <person name="Han K."/>
            <person name="Lee J."/>
            <person name="Park M."/>
            <person name="Lee H.A."/>
            <person name="Lee H.Y."/>
            <person name="Lee Y."/>
            <person name="Oh S."/>
            <person name="Lee J.H."/>
            <person name="Choi E."/>
            <person name="Choi E."/>
            <person name="Lee S.E."/>
            <person name="Jeon J."/>
            <person name="Kim H."/>
            <person name="Choi G."/>
            <person name="Song H."/>
            <person name="Lee J."/>
            <person name="Lee S.C."/>
            <person name="Kwon J.K."/>
            <person name="Lee H.Y."/>
            <person name="Koo N."/>
            <person name="Hong Y."/>
            <person name="Kim R.W."/>
            <person name="Kang W.H."/>
            <person name="Huh J.H."/>
            <person name="Kang B.C."/>
            <person name="Yang T.J."/>
            <person name="Lee Y.H."/>
            <person name="Bennetzen J.L."/>
            <person name="Choi D."/>
        </authorList>
    </citation>
    <scope>NUCLEOTIDE SEQUENCE [LARGE SCALE GENOMIC DNA]</scope>
    <source>
        <strain evidence="9">cv. CM334</strain>
    </source>
</reference>
<organism evidence="8 9">
    <name type="scientific">Capsicum annuum</name>
    <name type="common">Capsicum pepper</name>
    <dbReference type="NCBI Taxonomy" id="4072"/>
    <lineage>
        <taxon>Eukaryota</taxon>
        <taxon>Viridiplantae</taxon>
        <taxon>Streptophyta</taxon>
        <taxon>Embryophyta</taxon>
        <taxon>Tracheophyta</taxon>
        <taxon>Spermatophyta</taxon>
        <taxon>Magnoliopsida</taxon>
        <taxon>eudicotyledons</taxon>
        <taxon>Gunneridae</taxon>
        <taxon>Pentapetalae</taxon>
        <taxon>asterids</taxon>
        <taxon>lamiids</taxon>
        <taxon>Solanales</taxon>
        <taxon>Solanaceae</taxon>
        <taxon>Solanoideae</taxon>
        <taxon>Capsiceae</taxon>
        <taxon>Capsicum</taxon>
    </lineage>
</organism>
<evidence type="ECO:0000256" key="3">
    <source>
        <dbReference type="ARBA" id="ARBA00023125"/>
    </source>
</evidence>
<evidence type="ECO:0000256" key="1">
    <source>
        <dbReference type="ARBA" id="ARBA00004123"/>
    </source>
</evidence>
<dbReference type="InterPro" id="IPR017930">
    <property type="entry name" value="Myb_dom"/>
</dbReference>
<dbReference type="OMA" id="NYNITIC"/>
<comment type="subcellular location">
    <subcellularLocation>
        <location evidence="1">Nucleus</location>
    </subcellularLocation>
</comment>
<feature type="region of interest" description="Disordered" evidence="5">
    <location>
        <begin position="1"/>
        <end position="24"/>
    </location>
</feature>
<dbReference type="EMBL" id="AYRZ02000012">
    <property type="protein sequence ID" value="PHT64722.1"/>
    <property type="molecule type" value="Genomic_DNA"/>
</dbReference>
<dbReference type="Pfam" id="PF00249">
    <property type="entry name" value="Myb_DNA-binding"/>
    <property type="match status" value="1"/>
</dbReference>
<dbReference type="SUPFAM" id="SSF46689">
    <property type="entry name" value="Homeodomain-like"/>
    <property type="match status" value="1"/>
</dbReference>
<dbReference type="GO" id="GO:0005634">
    <property type="term" value="C:nucleus"/>
    <property type="evidence" value="ECO:0000318"/>
    <property type="project" value="GO_Central"/>
</dbReference>
<dbReference type="GO" id="GO:0003700">
    <property type="term" value="F:DNA-binding transcription factor activity"/>
    <property type="evidence" value="ECO:0000318"/>
    <property type="project" value="GO_Central"/>
</dbReference>
<feature type="domain" description="Myb-like" evidence="6">
    <location>
        <begin position="58"/>
        <end position="83"/>
    </location>
</feature>
<proteinExistence type="predicted"/>
<dbReference type="PROSITE" id="PS51294">
    <property type="entry name" value="HTH_MYB"/>
    <property type="match status" value="1"/>
</dbReference>
<dbReference type="PANTHER" id="PTHR47994:SF5">
    <property type="entry name" value="F14D16.11-RELATED"/>
    <property type="match status" value="1"/>
</dbReference>
<feature type="domain" description="HTH myb-type" evidence="7">
    <location>
        <begin position="56"/>
        <end position="87"/>
    </location>
</feature>
<reference evidence="8 9" key="1">
    <citation type="journal article" date="2014" name="Nat. Genet.">
        <title>Genome sequence of the hot pepper provides insights into the evolution of pungency in Capsicum species.</title>
        <authorList>
            <person name="Kim S."/>
            <person name="Park M."/>
            <person name="Yeom S.I."/>
            <person name="Kim Y.M."/>
            <person name="Lee J.M."/>
            <person name="Lee H.A."/>
            <person name="Seo E."/>
            <person name="Choi J."/>
            <person name="Cheong K."/>
            <person name="Kim K.T."/>
            <person name="Jung K."/>
            <person name="Lee G.W."/>
            <person name="Oh S.K."/>
            <person name="Bae C."/>
            <person name="Kim S.B."/>
            <person name="Lee H.Y."/>
            <person name="Kim S.Y."/>
            <person name="Kim M.S."/>
            <person name="Kang B.C."/>
            <person name="Jo Y.D."/>
            <person name="Yang H.B."/>
            <person name="Jeong H.J."/>
            <person name="Kang W.H."/>
            <person name="Kwon J.K."/>
            <person name="Shin C."/>
            <person name="Lim J.Y."/>
            <person name="Park J.H."/>
            <person name="Huh J.H."/>
            <person name="Kim J.S."/>
            <person name="Kim B.D."/>
            <person name="Cohen O."/>
            <person name="Paran I."/>
            <person name="Suh M.C."/>
            <person name="Lee S.B."/>
            <person name="Kim Y.K."/>
            <person name="Shin Y."/>
            <person name="Noh S.J."/>
            <person name="Park J."/>
            <person name="Seo Y.S."/>
            <person name="Kwon S.Y."/>
            <person name="Kim H.A."/>
            <person name="Park J.M."/>
            <person name="Kim H.J."/>
            <person name="Choi S.B."/>
            <person name="Bosland P.W."/>
            <person name="Reeves G."/>
            <person name="Jo S.H."/>
            <person name="Lee B.W."/>
            <person name="Cho H.T."/>
            <person name="Choi H.S."/>
            <person name="Lee M.S."/>
            <person name="Yu Y."/>
            <person name="Do Choi Y."/>
            <person name="Park B.S."/>
            <person name="van Deynze A."/>
            <person name="Ashrafi H."/>
            <person name="Hill T."/>
            <person name="Kim W.T."/>
            <person name="Pai H.S."/>
            <person name="Ahn H.K."/>
            <person name="Yeam I."/>
            <person name="Giovannoni J.J."/>
            <person name="Rose J.K."/>
            <person name="Sorensen I."/>
            <person name="Lee S.J."/>
            <person name="Kim R.W."/>
            <person name="Choi I.Y."/>
            <person name="Choi B.S."/>
            <person name="Lim J.S."/>
            <person name="Lee Y.H."/>
            <person name="Choi D."/>
        </authorList>
    </citation>
    <scope>NUCLEOTIDE SEQUENCE [LARGE SCALE GENOMIC DNA]</scope>
    <source>
        <strain evidence="9">cv. CM334</strain>
    </source>
</reference>
<evidence type="ECO:0000256" key="4">
    <source>
        <dbReference type="ARBA" id="ARBA00023242"/>
    </source>
</evidence>
<keyword evidence="4" id="KW-0539">Nucleus</keyword>
<keyword evidence="9" id="KW-1185">Reference proteome</keyword>
<dbReference type="CDD" id="cd00167">
    <property type="entry name" value="SANT"/>
    <property type="match status" value="1"/>
</dbReference>
<evidence type="ECO:0000313" key="8">
    <source>
        <dbReference type="EMBL" id="PHT64722.1"/>
    </source>
</evidence>
<comment type="caution">
    <text evidence="8">The sequence shown here is derived from an EMBL/GenBank/DDBJ whole genome shotgun (WGS) entry which is preliminary data.</text>
</comment>
<accession>A0A2G2Y4Q6</accession>
<evidence type="ECO:0000256" key="2">
    <source>
        <dbReference type="ARBA" id="ARBA00022737"/>
    </source>
</evidence>
<evidence type="ECO:0000259" key="7">
    <source>
        <dbReference type="PROSITE" id="PS51294"/>
    </source>
</evidence>
<dbReference type="Gene3D" id="1.10.10.60">
    <property type="entry name" value="Homeodomain-like"/>
    <property type="match status" value="1"/>
</dbReference>
<sequence>MAPTIQSDHPEPLHNPPVNFRPDSALGLGPPLELRANTHRIRPKTVCLLSFRPFDHPNEWSKIASHLPGRTDNEIKNHWNTHIKKKLKKMGIDPVTHKPLSTITNDQTNILEQENQPIQQEKVEDKSTMIEIKAEDDNNNSNNNNNNDNNTMEMSCANNFGSTIVEVNNNGFGIDEVPLIEPHEILVQELSSTPSTSSSSSSFSSSSSSNILEDLKFLPSFDEWPLMENNNMGFGWEINNDFTSTLDFLLEDDHSDMMNNVTFDESWKFEQLL</sequence>
<dbReference type="InterPro" id="IPR001005">
    <property type="entry name" value="SANT/Myb"/>
</dbReference>
<dbReference type="PANTHER" id="PTHR47994">
    <property type="entry name" value="F14D16.11-RELATED"/>
    <property type="match status" value="1"/>
</dbReference>
<dbReference type="PROSITE" id="PS50090">
    <property type="entry name" value="MYB_LIKE"/>
    <property type="match status" value="1"/>
</dbReference>
<name>A0A2G2Y4Q6_CAPAN</name>
<keyword evidence="2" id="KW-0677">Repeat</keyword>
<protein>
    <submittedName>
        <fullName evidence="8">Uncharacterized protein</fullName>
    </submittedName>
</protein>
<dbReference type="Proteomes" id="UP000222542">
    <property type="component" value="Unassembled WGS sequence"/>
</dbReference>
<keyword evidence="3" id="KW-0238">DNA-binding</keyword>
<dbReference type="AlphaFoldDB" id="A0A2G2Y4Q6"/>
<dbReference type="GO" id="GO:0000976">
    <property type="term" value="F:transcription cis-regulatory region binding"/>
    <property type="evidence" value="ECO:0007669"/>
    <property type="project" value="UniProtKB-ARBA"/>
</dbReference>
<dbReference type="STRING" id="4072.A0A2G2Y4Q6"/>
<dbReference type="InterPro" id="IPR015495">
    <property type="entry name" value="Myb_TF_plants"/>
</dbReference>
<evidence type="ECO:0000256" key="5">
    <source>
        <dbReference type="SAM" id="MobiDB-lite"/>
    </source>
</evidence>
<dbReference type="InterPro" id="IPR009057">
    <property type="entry name" value="Homeodomain-like_sf"/>
</dbReference>
<gene>
    <name evidence="8" type="ORF">T459_29147</name>
</gene>
<evidence type="ECO:0000313" key="9">
    <source>
        <dbReference type="Proteomes" id="UP000222542"/>
    </source>
</evidence>
<dbReference type="GO" id="GO:0010597">
    <property type="term" value="P:green leaf volatile biosynthetic process"/>
    <property type="evidence" value="ECO:0007669"/>
    <property type="project" value="UniProtKB-ARBA"/>
</dbReference>
<evidence type="ECO:0000259" key="6">
    <source>
        <dbReference type="PROSITE" id="PS50090"/>
    </source>
</evidence>
<dbReference type="Gramene" id="PHT64722">
    <property type="protein sequence ID" value="PHT64722"/>
    <property type="gene ID" value="T459_29147"/>
</dbReference>